<evidence type="ECO:0000256" key="7">
    <source>
        <dbReference type="ARBA" id="ARBA00023002"/>
    </source>
</evidence>
<protein>
    <recommendedName>
        <fullName evidence="13">Cytochrome P450</fullName>
    </recommendedName>
</protein>
<organism evidence="11 12">
    <name type="scientific">Ensete ventricosum</name>
    <name type="common">Abyssinian banana</name>
    <name type="synonym">Musa ensete</name>
    <dbReference type="NCBI Taxonomy" id="4639"/>
    <lineage>
        <taxon>Eukaryota</taxon>
        <taxon>Viridiplantae</taxon>
        <taxon>Streptophyta</taxon>
        <taxon>Embryophyta</taxon>
        <taxon>Tracheophyta</taxon>
        <taxon>Spermatophyta</taxon>
        <taxon>Magnoliopsida</taxon>
        <taxon>Liliopsida</taxon>
        <taxon>Zingiberales</taxon>
        <taxon>Musaceae</taxon>
        <taxon>Ensete</taxon>
    </lineage>
</organism>
<keyword evidence="10" id="KW-0175">Coiled coil</keyword>
<dbReference type="GO" id="GO:0005506">
    <property type="term" value="F:iron ion binding"/>
    <property type="evidence" value="ECO:0007669"/>
    <property type="project" value="InterPro"/>
</dbReference>
<accession>A0AAV8QWX7</accession>
<evidence type="ECO:0000256" key="4">
    <source>
        <dbReference type="ARBA" id="ARBA00022692"/>
    </source>
</evidence>
<comment type="caution">
    <text evidence="11">The sequence shown here is derived from an EMBL/GenBank/DDBJ whole genome shotgun (WGS) entry which is preliminary data.</text>
</comment>
<comment type="cofactor">
    <cofactor evidence="1">
        <name>heme</name>
        <dbReference type="ChEBI" id="CHEBI:30413"/>
    </cofactor>
</comment>
<feature type="coiled-coil region" evidence="10">
    <location>
        <begin position="82"/>
        <end position="109"/>
    </location>
</feature>
<evidence type="ECO:0000256" key="8">
    <source>
        <dbReference type="ARBA" id="ARBA00023004"/>
    </source>
</evidence>
<dbReference type="InterPro" id="IPR036396">
    <property type="entry name" value="Cyt_P450_sf"/>
</dbReference>
<keyword evidence="12" id="KW-1185">Reference proteome</keyword>
<keyword evidence="9" id="KW-0472">Membrane</keyword>
<evidence type="ECO:0008006" key="13">
    <source>
        <dbReference type="Google" id="ProtNLM"/>
    </source>
</evidence>
<dbReference type="Proteomes" id="UP001222027">
    <property type="component" value="Unassembled WGS sequence"/>
</dbReference>
<evidence type="ECO:0000256" key="2">
    <source>
        <dbReference type="ARBA" id="ARBA00004370"/>
    </source>
</evidence>
<dbReference type="PANTHER" id="PTHR47947:SF26">
    <property type="entry name" value="CYTOCHROME P450"/>
    <property type="match status" value="1"/>
</dbReference>
<sequence length="140" mass="16343">MVQTSARFFGASTSSGERCFVQVNVRSKLTETTFDMIVEIITGSRWCVRMGKRFVPMAEEAFRLSSTPNPVDFMPFLRWVGVNGLQKRMQRLEKEIDGLLEEIVDEIRRKESEENPQVYTDNITKETLEVRRKNITYKIK</sequence>
<dbReference type="Pfam" id="PF00067">
    <property type="entry name" value="p450"/>
    <property type="match status" value="1"/>
</dbReference>
<keyword evidence="3" id="KW-0349">Heme</keyword>
<dbReference type="GO" id="GO:0020037">
    <property type="term" value="F:heme binding"/>
    <property type="evidence" value="ECO:0007669"/>
    <property type="project" value="InterPro"/>
</dbReference>
<evidence type="ECO:0000256" key="5">
    <source>
        <dbReference type="ARBA" id="ARBA00022723"/>
    </source>
</evidence>
<dbReference type="GO" id="GO:0016020">
    <property type="term" value="C:membrane"/>
    <property type="evidence" value="ECO:0007669"/>
    <property type="project" value="UniProtKB-SubCell"/>
</dbReference>
<dbReference type="Gene3D" id="1.10.630.10">
    <property type="entry name" value="Cytochrome P450"/>
    <property type="match status" value="1"/>
</dbReference>
<proteinExistence type="predicted"/>
<keyword evidence="6" id="KW-1133">Transmembrane helix</keyword>
<name>A0AAV8QWX7_ENSVE</name>
<evidence type="ECO:0000256" key="6">
    <source>
        <dbReference type="ARBA" id="ARBA00022989"/>
    </source>
</evidence>
<dbReference type="InterPro" id="IPR050651">
    <property type="entry name" value="Plant_Cytochrome_P450_Monoox"/>
</dbReference>
<evidence type="ECO:0000256" key="10">
    <source>
        <dbReference type="SAM" id="Coils"/>
    </source>
</evidence>
<keyword evidence="4" id="KW-0812">Transmembrane</keyword>
<dbReference type="SUPFAM" id="SSF48264">
    <property type="entry name" value="Cytochrome P450"/>
    <property type="match status" value="1"/>
</dbReference>
<keyword evidence="7" id="KW-0560">Oxidoreductase</keyword>
<dbReference type="EMBL" id="JAQQAF010000005">
    <property type="protein sequence ID" value="KAJ8486541.1"/>
    <property type="molecule type" value="Genomic_DNA"/>
</dbReference>
<evidence type="ECO:0000313" key="11">
    <source>
        <dbReference type="EMBL" id="KAJ8486541.1"/>
    </source>
</evidence>
<dbReference type="GO" id="GO:0016705">
    <property type="term" value="F:oxidoreductase activity, acting on paired donors, with incorporation or reduction of molecular oxygen"/>
    <property type="evidence" value="ECO:0007669"/>
    <property type="project" value="InterPro"/>
</dbReference>
<evidence type="ECO:0000256" key="1">
    <source>
        <dbReference type="ARBA" id="ARBA00001971"/>
    </source>
</evidence>
<evidence type="ECO:0000313" key="12">
    <source>
        <dbReference type="Proteomes" id="UP001222027"/>
    </source>
</evidence>
<dbReference type="PANTHER" id="PTHR47947">
    <property type="entry name" value="CYTOCHROME P450 82C3-RELATED"/>
    <property type="match status" value="1"/>
</dbReference>
<evidence type="ECO:0000256" key="9">
    <source>
        <dbReference type="ARBA" id="ARBA00023136"/>
    </source>
</evidence>
<dbReference type="AlphaFoldDB" id="A0AAV8QWX7"/>
<reference evidence="11 12" key="1">
    <citation type="submission" date="2022-12" db="EMBL/GenBank/DDBJ databases">
        <title>Chromosome-scale assembly of the Ensete ventricosum genome.</title>
        <authorList>
            <person name="Dussert Y."/>
            <person name="Stocks J."/>
            <person name="Wendawek A."/>
            <person name="Woldeyes F."/>
            <person name="Nichols R.A."/>
            <person name="Borrell J.S."/>
        </authorList>
    </citation>
    <scope>NUCLEOTIDE SEQUENCE [LARGE SCALE GENOMIC DNA]</scope>
    <source>
        <strain evidence="12">cv. Maze</strain>
        <tissue evidence="11">Seeds</tissue>
    </source>
</reference>
<dbReference type="GO" id="GO:0004497">
    <property type="term" value="F:monooxygenase activity"/>
    <property type="evidence" value="ECO:0007669"/>
    <property type="project" value="InterPro"/>
</dbReference>
<comment type="subcellular location">
    <subcellularLocation>
        <location evidence="2">Membrane</location>
    </subcellularLocation>
</comment>
<gene>
    <name evidence="11" type="ORF">OPV22_019026</name>
</gene>
<keyword evidence="5" id="KW-0479">Metal-binding</keyword>
<dbReference type="InterPro" id="IPR001128">
    <property type="entry name" value="Cyt_P450"/>
</dbReference>
<keyword evidence="8" id="KW-0408">Iron</keyword>
<evidence type="ECO:0000256" key="3">
    <source>
        <dbReference type="ARBA" id="ARBA00022617"/>
    </source>
</evidence>